<dbReference type="EnsemblMetazoa" id="BGLB022931-RA">
    <property type="protein sequence ID" value="BGLB022931-PA"/>
    <property type="gene ID" value="BGLB022931"/>
</dbReference>
<gene>
    <name evidence="8" type="primary">106051081</name>
    <name evidence="11 12" type="synonym">LOC106051081</name>
</gene>
<evidence type="ECO:0000256" key="4">
    <source>
        <dbReference type="PROSITE-ProRule" id="PRU00024"/>
    </source>
</evidence>
<dbReference type="InterPro" id="IPR000315">
    <property type="entry name" value="Znf_B-box"/>
</dbReference>
<dbReference type="Proteomes" id="UP001165740">
    <property type="component" value="Chromosome 1"/>
</dbReference>
<evidence type="ECO:0000256" key="2">
    <source>
        <dbReference type="ARBA" id="ARBA00022771"/>
    </source>
</evidence>
<dbReference type="Pfam" id="PF00643">
    <property type="entry name" value="zf-B_box"/>
    <property type="match status" value="1"/>
</dbReference>
<dbReference type="PROSITE" id="PS00518">
    <property type="entry name" value="ZF_RING_1"/>
    <property type="match status" value="1"/>
</dbReference>
<dbReference type="InterPro" id="IPR017907">
    <property type="entry name" value="Znf_RING_CS"/>
</dbReference>
<evidence type="ECO:0000313" key="8">
    <source>
        <dbReference type="EnsemblMetazoa" id="BGLB022931-PA"/>
    </source>
</evidence>
<evidence type="ECO:0000313" key="9">
    <source>
        <dbReference type="Proteomes" id="UP000076420"/>
    </source>
</evidence>
<dbReference type="Gene3D" id="3.30.160.60">
    <property type="entry name" value="Classic Zinc Finger"/>
    <property type="match status" value="1"/>
</dbReference>
<dbReference type="PROSITE" id="PS50089">
    <property type="entry name" value="ZF_RING_2"/>
    <property type="match status" value="1"/>
</dbReference>
<dbReference type="VEuPathDB" id="VectorBase:BGLB022931"/>
<dbReference type="GO" id="GO:0008270">
    <property type="term" value="F:zinc ion binding"/>
    <property type="evidence" value="ECO:0007669"/>
    <property type="project" value="UniProtKB-KW"/>
</dbReference>
<dbReference type="OrthoDB" id="342730at2759"/>
<dbReference type="AlphaFoldDB" id="A0A2C9KS70"/>
<dbReference type="SMART" id="SM00184">
    <property type="entry name" value="RING"/>
    <property type="match status" value="1"/>
</dbReference>
<keyword evidence="10" id="KW-1185">Reference proteome</keyword>
<feature type="domain" description="B box-type" evidence="7">
    <location>
        <begin position="154"/>
        <end position="198"/>
    </location>
</feature>
<feature type="domain" description="RING-type" evidence="6">
    <location>
        <begin position="58"/>
        <end position="122"/>
    </location>
</feature>
<dbReference type="RefSeq" id="XP_013061669.1">
    <property type="nucleotide sequence ID" value="XM_013206215.2"/>
</dbReference>
<dbReference type="SUPFAM" id="SSF57845">
    <property type="entry name" value="B-box zinc-binding domain"/>
    <property type="match status" value="1"/>
</dbReference>
<dbReference type="SUPFAM" id="SSF57850">
    <property type="entry name" value="RING/U-box"/>
    <property type="match status" value="1"/>
</dbReference>
<proteinExistence type="predicted"/>
<evidence type="ECO:0000259" key="7">
    <source>
        <dbReference type="PROSITE" id="PS50119"/>
    </source>
</evidence>
<dbReference type="STRING" id="6526.A0A2C9KS70"/>
<dbReference type="VEuPathDB" id="VectorBase:BGLAX_043195"/>
<dbReference type="OMA" id="EICEMAE"/>
<protein>
    <submittedName>
        <fullName evidence="11 12">Tripartite motif-containing protein 59-like</fullName>
    </submittedName>
</protein>
<feature type="coiled-coil region" evidence="5">
    <location>
        <begin position="223"/>
        <end position="312"/>
    </location>
</feature>
<accession>A0A2C9KS70</accession>
<dbReference type="PANTHER" id="PTHR25462:SF291">
    <property type="entry name" value="E3 UBIQUITIN-PROTEIN LIGASE TRIM45"/>
    <property type="match status" value="1"/>
</dbReference>
<keyword evidence="3" id="KW-0862">Zinc</keyword>
<evidence type="ECO:0000313" key="12">
    <source>
        <dbReference type="RefSeq" id="XP_055892547.1"/>
    </source>
</evidence>
<reference evidence="11 12" key="2">
    <citation type="submission" date="2025-04" db="UniProtKB">
        <authorList>
            <consortium name="RefSeq"/>
        </authorList>
    </citation>
    <scope>IDENTIFICATION</scope>
</reference>
<evidence type="ECO:0000256" key="3">
    <source>
        <dbReference type="ARBA" id="ARBA00022833"/>
    </source>
</evidence>
<keyword evidence="1" id="KW-0479">Metal-binding</keyword>
<dbReference type="Pfam" id="PF13445">
    <property type="entry name" value="zf-RING_UBOX"/>
    <property type="match status" value="1"/>
</dbReference>
<dbReference type="GO" id="GO:0061630">
    <property type="term" value="F:ubiquitin protein ligase activity"/>
    <property type="evidence" value="ECO:0007669"/>
    <property type="project" value="TreeGrafter"/>
</dbReference>
<dbReference type="Proteomes" id="UP000076420">
    <property type="component" value="Unassembled WGS sequence"/>
</dbReference>
<keyword evidence="5" id="KW-0175">Coiled coil</keyword>
<evidence type="ECO:0000313" key="10">
    <source>
        <dbReference type="Proteomes" id="UP001165740"/>
    </source>
</evidence>
<evidence type="ECO:0000313" key="11">
    <source>
        <dbReference type="RefSeq" id="XP_013061669.1"/>
    </source>
</evidence>
<reference evidence="8" key="1">
    <citation type="submission" date="2020-05" db="UniProtKB">
        <authorList>
            <consortium name="EnsemblMetazoa"/>
        </authorList>
    </citation>
    <scope>IDENTIFICATION</scope>
    <source>
        <strain evidence="8">BB02</strain>
    </source>
</reference>
<dbReference type="PROSITE" id="PS50119">
    <property type="entry name" value="ZF_BBOX"/>
    <property type="match status" value="1"/>
</dbReference>
<dbReference type="RefSeq" id="XP_055892547.1">
    <property type="nucleotide sequence ID" value="XM_056036572.1"/>
</dbReference>
<dbReference type="PANTHER" id="PTHR25462">
    <property type="entry name" value="BONUS, ISOFORM C-RELATED"/>
    <property type="match status" value="1"/>
</dbReference>
<evidence type="ECO:0000259" key="6">
    <source>
        <dbReference type="PROSITE" id="PS50089"/>
    </source>
</evidence>
<sequence length="389" mass="44827">MAKAAQFDSDAFTGQKPDMAPSMAHLSLCSELSGSNLALNKRSMVFDEDGFEKRFLRCSQCKQRFSNVLLPRMLPCHHSFCFSCIQQLFDQASDQKNMFHSTYRMPMNVPPTSVNICCPLCNAHLWITEEQVKKLPTDHRTVQLMDFVHHTEHYTITFCSQHGTQPLNFFCELCVKPICRTCTVMDHKESEGHDFMDLEKALAKYTPLLDTTVTEMEAESSLLEEKLNVLDSLTQNVEKMKIELLDEVKACMARMRDLLDDREKKLKCKVEEETENECRKLREKSEMLENRRRVLVEKANQLKQAKENHNVEEMFQIHQEVKLYRSGAPIRVREVDDGLMTAFSLNTREESMLASRISSFGDVTTKAEATSLRGKTSTRASIYRSTSYK</sequence>
<dbReference type="GeneID" id="106051081"/>
<dbReference type="InterPro" id="IPR027370">
    <property type="entry name" value="Znf-RING_euk"/>
</dbReference>
<dbReference type="InterPro" id="IPR013083">
    <property type="entry name" value="Znf_RING/FYVE/PHD"/>
</dbReference>
<dbReference type="KEGG" id="bgt:106051081"/>
<name>A0A2C9KS70_BIOGL</name>
<dbReference type="InterPro" id="IPR047153">
    <property type="entry name" value="TRIM45/56/19-like"/>
</dbReference>
<organism evidence="8 9">
    <name type="scientific">Biomphalaria glabrata</name>
    <name type="common">Bloodfluke planorb</name>
    <name type="synonym">Freshwater snail</name>
    <dbReference type="NCBI Taxonomy" id="6526"/>
    <lineage>
        <taxon>Eukaryota</taxon>
        <taxon>Metazoa</taxon>
        <taxon>Spiralia</taxon>
        <taxon>Lophotrochozoa</taxon>
        <taxon>Mollusca</taxon>
        <taxon>Gastropoda</taxon>
        <taxon>Heterobranchia</taxon>
        <taxon>Euthyneura</taxon>
        <taxon>Panpulmonata</taxon>
        <taxon>Hygrophila</taxon>
        <taxon>Lymnaeoidea</taxon>
        <taxon>Planorbidae</taxon>
        <taxon>Biomphalaria</taxon>
    </lineage>
</organism>
<dbReference type="InterPro" id="IPR001841">
    <property type="entry name" value="Znf_RING"/>
</dbReference>
<evidence type="ECO:0000256" key="5">
    <source>
        <dbReference type="SAM" id="Coils"/>
    </source>
</evidence>
<dbReference type="Gene3D" id="3.30.40.10">
    <property type="entry name" value="Zinc/RING finger domain, C3HC4 (zinc finger)"/>
    <property type="match status" value="1"/>
</dbReference>
<evidence type="ECO:0000256" key="1">
    <source>
        <dbReference type="ARBA" id="ARBA00022723"/>
    </source>
</evidence>
<keyword evidence="2 4" id="KW-0863">Zinc-finger</keyword>